<evidence type="ECO:0000256" key="1">
    <source>
        <dbReference type="SAM" id="Phobius"/>
    </source>
</evidence>
<dbReference type="EMBL" id="JAGWCR010000022">
    <property type="protein sequence ID" value="MBS3652259.1"/>
    <property type="molecule type" value="Genomic_DNA"/>
</dbReference>
<feature type="transmembrane region" description="Helical" evidence="1">
    <location>
        <begin position="25"/>
        <end position="47"/>
    </location>
</feature>
<evidence type="ECO:0000313" key="2">
    <source>
        <dbReference type="EMBL" id="MBS3652259.1"/>
    </source>
</evidence>
<feature type="transmembrane region" description="Helical" evidence="1">
    <location>
        <begin position="59"/>
        <end position="78"/>
    </location>
</feature>
<dbReference type="RefSeq" id="WP_188257815.1">
    <property type="nucleotide sequence ID" value="NZ_JABVCF010000022.1"/>
</dbReference>
<protein>
    <submittedName>
        <fullName evidence="2">Uncharacterized protein</fullName>
    </submittedName>
</protein>
<keyword evidence="1" id="KW-0472">Membrane</keyword>
<keyword evidence="1" id="KW-1133">Transmembrane helix</keyword>
<keyword evidence="1" id="KW-0812">Transmembrane</keyword>
<evidence type="ECO:0000313" key="3">
    <source>
        <dbReference type="Proteomes" id="UP000680348"/>
    </source>
</evidence>
<accession>A0A942E1W2</accession>
<comment type="caution">
    <text evidence="2">The sequence shown here is derived from an EMBL/GenBank/DDBJ whole genome shotgun (WGS) entry which is preliminary data.</text>
</comment>
<name>A0A942E1W2_9HYPH</name>
<keyword evidence="3" id="KW-1185">Reference proteome</keyword>
<gene>
    <name evidence="2" type="ORF">KEU06_27060</name>
</gene>
<reference evidence="2" key="1">
    <citation type="submission" date="2021-04" db="EMBL/GenBank/DDBJ databases">
        <title>Pseudaminobacter soli sp. nov., isolated from paddy soil contaminated by heavy metals.</title>
        <authorList>
            <person name="Zhang K."/>
        </authorList>
    </citation>
    <scope>NUCLEOTIDE SEQUENCE</scope>
    <source>
        <strain evidence="2">19-2017</strain>
    </source>
</reference>
<dbReference type="AlphaFoldDB" id="A0A942E1W2"/>
<sequence length="97" mass="10029">MSHPCGGSDGPAARRIASISKTADWLVLAALPTCAIMALLTTIVGGADICSSTPDASPLNGMAAMYLLMSAFHAAPWLKLLSSRQGVVDGDGRRSVW</sequence>
<proteinExistence type="predicted"/>
<dbReference type="Proteomes" id="UP000680348">
    <property type="component" value="Unassembled WGS sequence"/>
</dbReference>
<organism evidence="2 3">
    <name type="scientific">Pseudaminobacter soli</name>
    <name type="common">ex Zhang et al. 2022</name>
    <dbReference type="NCBI Taxonomy" id="2831468"/>
    <lineage>
        <taxon>Bacteria</taxon>
        <taxon>Pseudomonadati</taxon>
        <taxon>Pseudomonadota</taxon>
        <taxon>Alphaproteobacteria</taxon>
        <taxon>Hyphomicrobiales</taxon>
        <taxon>Phyllobacteriaceae</taxon>
        <taxon>Pseudaminobacter</taxon>
    </lineage>
</organism>